<protein>
    <recommendedName>
        <fullName evidence="3">BTB domain-containing protein</fullName>
    </recommendedName>
</protein>
<reference evidence="1 2" key="1">
    <citation type="submission" date="2012-10" db="EMBL/GenBank/DDBJ databases">
        <title>Genome sequencing and analysis of entomopathogenic fungi Beauveria bassiana D1-5.</title>
        <authorList>
            <person name="Li Q."/>
            <person name="Wang L."/>
            <person name="Zhang Z."/>
            <person name="Wang Q."/>
            <person name="Ren J."/>
            <person name="Wang M."/>
            <person name="Xu W."/>
            <person name="Wang J."/>
            <person name="Lu Y."/>
            <person name="Du Q."/>
            <person name="Sun Z."/>
        </authorList>
    </citation>
    <scope>NUCLEOTIDE SEQUENCE [LARGE SCALE GENOMIC DNA]</scope>
    <source>
        <strain evidence="1 2">D1-5</strain>
    </source>
</reference>
<dbReference type="HOGENOM" id="CLU_042420_3_0_1"/>
<gene>
    <name evidence="1" type="ORF">BBAD15_g10254</name>
</gene>
<accession>A0A0A2VAG1</accession>
<sequence length="286" mass="32153">MSICERTVIFDNHGDIEVQVSGGTARYIVCSRALSRISPVLRSQMRQDFVADTQDRCTRRRVIVQLDGNDDDSLTILFNIAHAHFLAVPRTLSIKQMHNLSILTSRSQCTSILGPWVASWIAGVEGTVRRDDMAMMLWVFWELGFSDNFCTMAHRVTVELDAPRLCDIRTASLQALFDTTADMLAKLVLLEQCSRWSRFAARGGPQRCRQAMRAVMESSLGAAGLWPSPEANFIKESLGEVYSKLVAIVSHNHMGCEFGQFWCQRIQDAMNAQLDQISSITKEDET</sequence>
<dbReference type="Proteomes" id="UP000030106">
    <property type="component" value="Unassembled WGS sequence"/>
</dbReference>
<evidence type="ECO:0000313" key="1">
    <source>
        <dbReference type="EMBL" id="KGQ04498.1"/>
    </source>
</evidence>
<evidence type="ECO:0008006" key="3">
    <source>
        <dbReference type="Google" id="ProtNLM"/>
    </source>
</evidence>
<dbReference type="OrthoDB" id="4869929at2759"/>
<name>A0A0A2VAG1_BEABA</name>
<organism evidence="1 2">
    <name type="scientific">Beauveria bassiana D1-5</name>
    <dbReference type="NCBI Taxonomy" id="1245745"/>
    <lineage>
        <taxon>Eukaryota</taxon>
        <taxon>Fungi</taxon>
        <taxon>Dikarya</taxon>
        <taxon>Ascomycota</taxon>
        <taxon>Pezizomycotina</taxon>
        <taxon>Sordariomycetes</taxon>
        <taxon>Hypocreomycetidae</taxon>
        <taxon>Hypocreales</taxon>
        <taxon>Cordycipitaceae</taxon>
        <taxon>Beauveria</taxon>
    </lineage>
</organism>
<evidence type="ECO:0000313" key="2">
    <source>
        <dbReference type="Proteomes" id="UP000030106"/>
    </source>
</evidence>
<dbReference type="EMBL" id="ANFO01001059">
    <property type="protein sequence ID" value="KGQ04498.1"/>
    <property type="molecule type" value="Genomic_DNA"/>
</dbReference>
<comment type="caution">
    <text evidence="1">The sequence shown here is derived from an EMBL/GenBank/DDBJ whole genome shotgun (WGS) entry which is preliminary data.</text>
</comment>
<proteinExistence type="predicted"/>
<dbReference type="AlphaFoldDB" id="A0A0A2VAG1"/>
<dbReference type="STRING" id="1245745.A0A0A2VAG1"/>